<gene>
    <name evidence="1" type="ORF">EX87_17275</name>
</gene>
<sequence length="80" mass="9448">MLSFTGNQLNTKFISSFFKKAYLSGLVTNYRPSILPDIILNPSFLPYKNEIRDFGFQIKAVIFSYFRKGLFFVKKYYLIQ</sequence>
<reference evidence="1" key="1">
    <citation type="submission" date="2015-03" db="EMBL/GenBank/DDBJ databases">
        <title>MIGS Cultured Bacterial/Archaeal sample from Brevibacillus laterosporus.</title>
        <authorList>
            <person name="Zeng D."/>
            <person name="Zhu L."/>
            <person name="Dong G."/>
            <person name="Ye W."/>
            <person name="Ren D."/>
            <person name="Wu L."/>
            <person name="Xu J."/>
            <person name="Li G."/>
            <person name="Guo L."/>
        </authorList>
    </citation>
    <scope>NUCLEOTIDE SEQUENCE</scope>
    <source>
        <strain evidence="1">B9</strain>
        <plasmid evidence="1">unnamed1</plasmid>
    </source>
</reference>
<accession>A0A0F7EIJ0</accession>
<keyword evidence="1" id="KW-0614">Plasmid</keyword>
<name>A0A0F7EIJ0_BRELA</name>
<geneLocation type="plasmid" evidence="1">
    <name>unnamed1</name>
</geneLocation>
<organism evidence="1">
    <name type="scientific">Brevibacillus laterosporus</name>
    <name type="common">Bacillus laterosporus</name>
    <dbReference type="NCBI Taxonomy" id="1465"/>
    <lineage>
        <taxon>Bacteria</taxon>
        <taxon>Bacillati</taxon>
        <taxon>Bacillota</taxon>
        <taxon>Bacilli</taxon>
        <taxon>Bacillales</taxon>
        <taxon>Paenibacillaceae</taxon>
        <taxon>Brevibacillus</taxon>
    </lineage>
</organism>
<evidence type="ECO:0000313" key="1">
    <source>
        <dbReference type="EMBL" id="AKF95378.1"/>
    </source>
</evidence>
<dbReference type="AlphaFoldDB" id="A0A0F7EIJ0"/>
<proteinExistence type="predicted"/>
<dbReference type="EMBL" id="CP011075">
    <property type="protein sequence ID" value="AKF95378.1"/>
    <property type="molecule type" value="Genomic_DNA"/>
</dbReference>
<protein>
    <submittedName>
        <fullName evidence="1">Uncharacterized protein</fullName>
    </submittedName>
</protein>